<dbReference type="Proteomes" id="UP000034127">
    <property type="component" value="Unassembled WGS sequence"/>
</dbReference>
<proteinExistence type="predicted"/>
<sequence>MPEALKRKFRQEMIRPFKDQHLKEHVGGRKYFWNSILKKSDPSTPDVGFQLLQSPGRKINLDVSQPDSDPILSMGLILNKRGDLVGLEGNSITIRKPYQGKMVTFTYHIDTVKSVNDHKVMLSGERNSVFVNFAPVDSESDLPAVFINDNPLARIADEIGIPREFNWVDTAIAYLSGEVTAETALSSVVPLPQTELVQA</sequence>
<name>A0A0G0B9X4_9BACT</name>
<dbReference type="AlphaFoldDB" id="A0A0G0B9X4"/>
<evidence type="ECO:0000313" key="2">
    <source>
        <dbReference type="Proteomes" id="UP000034127"/>
    </source>
</evidence>
<organism evidence="1 2">
    <name type="scientific">Candidatus Roizmanbacteria bacterium GW2011_GWC2_35_12</name>
    <dbReference type="NCBI Taxonomy" id="1618485"/>
    <lineage>
        <taxon>Bacteria</taxon>
        <taxon>Candidatus Roizmaniibacteriota</taxon>
    </lineage>
</organism>
<comment type="caution">
    <text evidence="1">The sequence shown here is derived from an EMBL/GenBank/DDBJ whole genome shotgun (WGS) entry which is preliminary data.</text>
</comment>
<evidence type="ECO:0000313" key="1">
    <source>
        <dbReference type="EMBL" id="KKP66144.1"/>
    </source>
</evidence>
<dbReference type="EMBL" id="LBPX01000037">
    <property type="protein sequence ID" value="KKP66144.1"/>
    <property type="molecule type" value="Genomic_DNA"/>
</dbReference>
<gene>
    <name evidence="1" type="ORF">UR63_C0037G0003</name>
</gene>
<protein>
    <submittedName>
        <fullName evidence="1">Uncharacterized protein</fullName>
    </submittedName>
</protein>
<reference evidence="1 2" key="1">
    <citation type="journal article" date="2015" name="Nature">
        <title>rRNA introns, odd ribosomes, and small enigmatic genomes across a large radiation of phyla.</title>
        <authorList>
            <person name="Brown C.T."/>
            <person name="Hug L.A."/>
            <person name="Thomas B.C."/>
            <person name="Sharon I."/>
            <person name="Castelle C.J."/>
            <person name="Singh A."/>
            <person name="Wilkins M.J."/>
            <person name="Williams K.H."/>
            <person name="Banfield J.F."/>
        </authorList>
    </citation>
    <scope>NUCLEOTIDE SEQUENCE [LARGE SCALE GENOMIC DNA]</scope>
</reference>
<accession>A0A0G0B9X4</accession>